<dbReference type="GO" id="GO:0005737">
    <property type="term" value="C:cytoplasm"/>
    <property type="evidence" value="ECO:0007669"/>
    <property type="project" value="InterPro"/>
</dbReference>
<protein>
    <submittedName>
        <fullName evidence="4">Acetoacetyl-CoA reductase</fullName>
        <ecNumber evidence="4">1.1.1.36</ecNumber>
    </submittedName>
</protein>
<keyword evidence="5" id="KW-1185">Reference proteome</keyword>
<gene>
    <name evidence="4" type="primary">phbB</name>
    <name evidence="4" type="ORF">GRI68_13545</name>
</gene>
<dbReference type="PROSITE" id="PS00061">
    <property type="entry name" value="ADH_SHORT"/>
    <property type="match status" value="1"/>
</dbReference>
<dbReference type="PANTHER" id="PTHR42879">
    <property type="entry name" value="3-OXOACYL-(ACYL-CARRIER-PROTEIN) REDUCTASE"/>
    <property type="match status" value="1"/>
</dbReference>
<dbReference type="NCBIfam" id="NF009466">
    <property type="entry name" value="PRK12826.1-2"/>
    <property type="match status" value="1"/>
</dbReference>
<dbReference type="OrthoDB" id="9804774at2"/>
<dbReference type="GO" id="GO:0042619">
    <property type="term" value="P:poly-hydroxybutyrate biosynthetic process"/>
    <property type="evidence" value="ECO:0007669"/>
    <property type="project" value="InterPro"/>
</dbReference>
<dbReference type="CDD" id="cd05333">
    <property type="entry name" value="BKR_SDR_c"/>
    <property type="match status" value="1"/>
</dbReference>
<dbReference type="InterPro" id="IPR057326">
    <property type="entry name" value="KR_dom"/>
</dbReference>
<dbReference type="PANTHER" id="PTHR42879:SF2">
    <property type="entry name" value="3-OXOACYL-[ACYL-CARRIER-PROTEIN] REDUCTASE FABG"/>
    <property type="match status" value="1"/>
</dbReference>
<dbReference type="InterPro" id="IPR002347">
    <property type="entry name" value="SDR_fam"/>
</dbReference>
<evidence type="ECO:0000313" key="4">
    <source>
        <dbReference type="EMBL" id="MXP11207.1"/>
    </source>
</evidence>
<comment type="similarity">
    <text evidence="1">Belongs to the short-chain dehydrogenases/reductases (SDR) family.</text>
</comment>
<evidence type="ECO:0000256" key="2">
    <source>
        <dbReference type="ARBA" id="ARBA00023002"/>
    </source>
</evidence>
<dbReference type="Pfam" id="PF13561">
    <property type="entry name" value="adh_short_C2"/>
    <property type="match status" value="1"/>
</dbReference>
<dbReference type="SMART" id="SM00822">
    <property type="entry name" value="PKS_KR"/>
    <property type="match status" value="1"/>
</dbReference>
<dbReference type="GO" id="GO:0032787">
    <property type="term" value="P:monocarboxylic acid metabolic process"/>
    <property type="evidence" value="ECO:0007669"/>
    <property type="project" value="UniProtKB-ARBA"/>
</dbReference>
<dbReference type="FunFam" id="3.40.50.720:FF:000173">
    <property type="entry name" value="3-oxoacyl-[acyl-carrier protein] reductase"/>
    <property type="match status" value="1"/>
</dbReference>
<dbReference type="SUPFAM" id="SSF51735">
    <property type="entry name" value="NAD(P)-binding Rossmann-fold domains"/>
    <property type="match status" value="1"/>
</dbReference>
<dbReference type="EMBL" id="WTYR01000001">
    <property type="protein sequence ID" value="MXP11207.1"/>
    <property type="molecule type" value="Genomic_DNA"/>
</dbReference>
<name>A0A6I4UAA9_9SPHN</name>
<dbReference type="PRINTS" id="PR00081">
    <property type="entry name" value="GDHRDH"/>
</dbReference>
<evidence type="ECO:0000259" key="3">
    <source>
        <dbReference type="SMART" id="SM00822"/>
    </source>
</evidence>
<dbReference type="InterPro" id="IPR036291">
    <property type="entry name" value="NAD(P)-bd_dom_sf"/>
</dbReference>
<dbReference type="PRINTS" id="PR00080">
    <property type="entry name" value="SDRFAMILY"/>
</dbReference>
<accession>A0A6I4UAA9</accession>
<dbReference type="Proteomes" id="UP000429229">
    <property type="component" value="Unassembled WGS sequence"/>
</dbReference>
<evidence type="ECO:0000313" key="5">
    <source>
        <dbReference type="Proteomes" id="UP000429229"/>
    </source>
</evidence>
<evidence type="ECO:0000256" key="1">
    <source>
        <dbReference type="ARBA" id="ARBA00006484"/>
    </source>
</evidence>
<keyword evidence="2 4" id="KW-0560">Oxidoreductase</keyword>
<dbReference type="InterPro" id="IPR011283">
    <property type="entry name" value="Acetoacetyl-CoA_reductase"/>
</dbReference>
<dbReference type="InterPro" id="IPR050259">
    <property type="entry name" value="SDR"/>
</dbReference>
<dbReference type="AlphaFoldDB" id="A0A6I4UAA9"/>
<reference evidence="4 5" key="1">
    <citation type="submission" date="2019-12" db="EMBL/GenBank/DDBJ databases">
        <title>Genomic-based taxomic classification of the family Erythrobacteraceae.</title>
        <authorList>
            <person name="Xu L."/>
        </authorList>
    </citation>
    <scope>NUCLEOTIDE SEQUENCE [LARGE SCALE GENOMIC DNA]</scope>
    <source>
        <strain evidence="4 5">LMG 29519</strain>
    </source>
</reference>
<dbReference type="RefSeq" id="WP_160617761.1">
    <property type="nucleotide sequence ID" value="NZ_WTYR01000001.1"/>
</dbReference>
<dbReference type="EC" id="1.1.1.36" evidence="4"/>
<dbReference type="GO" id="GO:0018454">
    <property type="term" value="F:acetoacetyl-CoA reductase activity"/>
    <property type="evidence" value="ECO:0007669"/>
    <property type="project" value="UniProtKB-EC"/>
</dbReference>
<dbReference type="Gene3D" id="3.40.50.720">
    <property type="entry name" value="NAD(P)-binding Rossmann-like Domain"/>
    <property type="match status" value="1"/>
</dbReference>
<dbReference type="InterPro" id="IPR020904">
    <property type="entry name" value="Sc_DH/Rdtase_CS"/>
</dbReference>
<organism evidence="4 5">
    <name type="scientific">Alteriqipengyuania halimionae</name>
    <dbReference type="NCBI Taxonomy" id="1926630"/>
    <lineage>
        <taxon>Bacteria</taxon>
        <taxon>Pseudomonadati</taxon>
        <taxon>Pseudomonadota</taxon>
        <taxon>Alphaproteobacteria</taxon>
        <taxon>Sphingomonadales</taxon>
        <taxon>Erythrobacteraceae</taxon>
        <taxon>Alteriqipengyuania</taxon>
    </lineage>
</organism>
<comment type="caution">
    <text evidence="4">The sequence shown here is derived from an EMBL/GenBank/DDBJ whole genome shotgun (WGS) entry which is preliminary data.</text>
</comment>
<dbReference type="NCBIfam" id="NF009464">
    <property type="entry name" value="PRK12824.1"/>
    <property type="match status" value="1"/>
</dbReference>
<proteinExistence type="inferred from homology"/>
<feature type="domain" description="Ketoreductase" evidence="3">
    <location>
        <begin position="3"/>
        <end position="178"/>
    </location>
</feature>
<sequence length="240" mass="25310">MTRTALVTGGTRGIGAAISIALKEAGMKVAATFNTDEPSATRFQEETGIATFGWNVADAAECERGIRKIADEVGEIDVLVNNAGITRDASVAKMDREMWDAVIDTNLGGVFNCVKAIFPGMRERGWGRVVSIGSINGQAGQFGQINYAAAKAGLIGLTKSLAREGASRGVTANLVAPGYTETEMVEAVPEKIREQILAGVPTGRFSRPDEIARVVSFLCAEESGQITGSTITVNGGHYMH</sequence>
<dbReference type="NCBIfam" id="TIGR01829">
    <property type="entry name" value="AcAcCoA_reduct"/>
    <property type="match status" value="1"/>
</dbReference>